<keyword evidence="7" id="KW-0067">ATP-binding</keyword>
<comment type="caution">
    <text evidence="10">The sequence shown here is derived from an EMBL/GenBank/DDBJ whole genome shotgun (WGS) entry which is preliminary data.</text>
</comment>
<evidence type="ECO:0000256" key="6">
    <source>
        <dbReference type="ARBA" id="ARBA00022777"/>
    </source>
</evidence>
<dbReference type="RefSeq" id="WP_203686235.1">
    <property type="nucleotide sequence ID" value="NZ_BONT01000046.1"/>
</dbReference>
<feature type="domain" description="Histidine kinase/HSP90-like ATPase" evidence="9">
    <location>
        <begin position="316"/>
        <end position="408"/>
    </location>
</feature>
<dbReference type="InterPro" id="IPR003594">
    <property type="entry name" value="HATPase_dom"/>
</dbReference>
<gene>
    <name evidence="10" type="ORF">HNR73_003896</name>
</gene>
<dbReference type="GO" id="GO:0046983">
    <property type="term" value="F:protein dimerization activity"/>
    <property type="evidence" value="ECO:0007669"/>
    <property type="project" value="InterPro"/>
</dbReference>
<sequence>MPPLATAVRARLDKSMPVLREWQGRAGKLVRRVASANPYIVDTAITALVWLALSVQFIVPRPEGLPYGSTTSYFLTCLCALPLVWRRRFPLMVLIATNIPMAINQMIDGVGQPLPYAGLIAAYTVAAVSPLRQRMVMNGLAMVVIPLAVAANSNGAREYLFTFFTYFGAYALGRLQNNRQERALAVEARAEQIELTRKAEADRAVVAERARIARDMHDVLSHAVSIMIVQAEAGPVAVRRDPERAERAFDAIAASGRDAMTQLRRMLGVLKEEEGDAVRVPQPTIGDLDALVAGVSATGPRAELTVTGTPVALDADVQVSLYRIVQEALTNVVKHARASGVAVRLDWRGDVVAVTVVDDGVGPTVGDGRGHGMISFRERVAAHRGRVDFGPGPGGRGFQVNAEFPLAREERVVAG</sequence>
<dbReference type="EMBL" id="JACHGT010000008">
    <property type="protein sequence ID" value="MBB6036028.1"/>
    <property type="molecule type" value="Genomic_DNA"/>
</dbReference>
<dbReference type="AlphaFoldDB" id="A0A841FQF1"/>
<evidence type="ECO:0000256" key="1">
    <source>
        <dbReference type="ARBA" id="ARBA00000085"/>
    </source>
</evidence>
<dbReference type="Proteomes" id="UP000548476">
    <property type="component" value="Unassembled WGS sequence"/>
</dbReference>
<evidence type="ECO:0000259" key="9">
    <source>
        <dbReference type="SMART" id="SM00387"/>
    </source>
</evidence>
<name>A0A841FQF1_9ACTN</name>
<keyword evidence="6 10" id="KW-0418">Kinase</keyword>
<dbReference type="Gene3D" id="1.20.5.1930">
    <property type="match status" value="1"/>
</dbReference>
<dbReference type="Gene3D" id="3.30.565.10">
    <property type="entry name" value="Histidine kinase-like ATPase, C-terminal domain"/>
    <property type="match status" value="1"/>
</dbReference>
<dbReference type="PANTHER" id="PTHR24421">
    <property type="entry name" value="NITRATE/NITRITE SENSOR PROTEIN NARX-RELATED"/>
    <property type="match status" value="1"/>
</dbReference>
<dbReference type="SUPFAM" id="SSF55874">
    <property type="entry name" value="ATPase domain of HSP90 chaperone/DNA topoisomerase II/histidine kinase"/>
    <property type="match status" value="1"/>
</dbReference>
<evidence type="ECO:0000256" key="5">
    <source>
        <dbReference type="ARBA" id="ARBA00022741"/>
    </source>
</evidence>
<dbReference type="Pfam" id="PF07730">
    <property type="entry name" value="HisKA_3"/>
    <property type="match status" value="1"/>
</dbReference>
<protein>
    <recommendedName>
        <fullName evidence="2">histidine kinase</fullName>
        <ecNumber evidence="2">2.7.13.3</ecNumber>
    </recommendedName>
</protein>
<dbReference type="EC" id="2.7.13.3" evidence="2"/>
<dbReference type="Pfam" id="PF02518">
    <property type="entry name" value="HATPase_c"/>
    <property type="match status" value="1"/>
</dbReference>
<keyword evidence="5" id="KW-0547">Nucleotide-binding</keyword>
<dbReference type="CDD" id="cd16917">
    <property type="entry name" value="HATPase_UhpB-NarQ-NarX-like"/>
    <property type="match status" value="1"/>
</dbReference>
<keyword evidence="3" id="KW-0597">Phosphoprotein</keyword>
<evidence type="ECO:0000256" key="4">
    <source>
        <dbReference type="ARBA" id="ARBA00022679"/>
    </source>
</evidence>
<evidence type="ECO:0000256" key="3">
    <source>
        <dbReference type="ARBA" id="ARBA00022553"/>
    </source>
</evidence>
<evidence type="ECO:0000256" key="2">
    <source>
        <dbReference type="ARBA" id="ARBA00012438"/>
    </source>
</evidence>
<evidence type="ECO:0000256" key="7">
    <source>
        <dbReference type="ARBA" id="ARBA00022840"/>
    </source>
</evidence>
<accession>A0A841FQF1</accession>
<dbReference type="SMART" id="SM00387">
    <property type="entry name" value="HATPase_c"/>
    <property type="match status" value="1"/>
</dbReference>
<evidence type="ECO:0000313" key="10">
    <source>
        <dbReference type="EMBL" id="MBB6036028.1"/>
    </source>
</evidence>
<proteinExistence type="predicted"/>
<dbReference type="PANTHER" id="PTHR24421:SF10">
    <property type="entry name" value="NITRATE_NITRITE SENSOR PROTEIN NARQ"/>
    <property type="match status" value="1"/>
</dbReference>
<dbReference type="InterPro" id="IPR055558">
    <property type="entry name" value="DUF7134"/>
</dbReference>
<dbReference type="GO" id="GO:0016020">
    <property type="term" value="C:membrane"/>
    <property type="evidence" value="ECO:0007669"/>
    <property type="project" value="InterPro"/>
</dbReference>
<dbReference type="InterPro" id="IPR011712">
    <property type="entry name" value="Sig_transdc_His_kin_sub3_dim/P"/>
</dbReference>
<dbReference type="InterPro" id="IPR050482">
    <property type="entry name" value="Sensor_HK_TwoCompSys"/>
</dbReference>
<keyword evidence="4" id="KW-0808">Transferase</keyword>
<dbReference type="Pfam" id="PF23539">
    <property type="entry name" value="DUF7134"/>
    <property type="match status" value="1"/>
</dbReference>
<keyword evidence="11" id="KW-1185">Reference proteome</keyword>
<dbReference type="GO" id="GO:0005524">
    <property type="term" value="F:ATP binding"/>
    <property type="evidence" value="ECO:0007669"/>
    <property type="project" value="UniProtKB-KW"/>
</dbReference>
<evidence type="ECO:0000313" key="11">
    <source>
        <dbReference type="Proteomes" id="UP000548476"/>
    </source>
</evidence>
<keyword evidence="8" id="KW-0902">Two-component regulatory system</keyword>
<reference evidence="10 11" key="1">
    <citation type="submission" date="2020-08" db="EMBL/GenBank/DDBJ databases">
        <title>Genomic Encyclopedia of Type Strains, Phase IV (KMG-IV): sequencing the most valuable type-strain genomes for metagenomic binning, comparative biology and taxonomic classification.</title>
        <authorList>
            <person name="Goeker M."/>
        </authorList>
    </citation>
    <scope>NUCLEOTIDE SEQUENCE [LARGE SCALE GENOMIC DNA]</scope>
    <source>
        <strain evidence="10 11">YIM 65646</strain>
    </source>
</reference>
<comment type="catalytic activity">
    <reaction evidence="1">
        <text>ATP + protein L-histidine = ADP + protein N-phospho-L-histidine.</text>
        <dbReference type="EC" id="2.7.13.3"/>
    </reaction>
</comment>
<organism evidence="10 11">
    <name type="scientific">Phytomonospora endophytica</name>
    <dbReference type="NCBI Taxonomy" id="714109"/>
    <lineage>
        <taxon>Bacteria</taxon>
        <taxon>Bacillati</taxon>
        <taxon>Actinomycetota</taxon>
        <taxon>Actinomycetes</taxon>
        <taxon>Micromonosporales</taxon>
        <taxon>Micromonosporaceae</taxon>
        <taxon>Phytomonospora</taxon>
    </lineage>
</organism>
<evidence type="ECO:0000256" key="8">
    <source>
        <dbReference type="ARBA" id="ARBA00023012"/>
    </source>
</evidence>
<dbReference type="InterPro" id="IPR036890">
    <property type="entry name" value="HATPase_C_sf"/>
</dbReference>
<dbReference type="GO" id="GO:0000155">
    <property type="term" value="F:phosphorelay sensor kinase activity"/>
    <property type="evidence" value="ECO:0007669"/>
    <property type="project" value="InterPro"/>
</dbReference>